<comment type="subcellular location">
    <subcellularLocation>
        <location evidence="8">Mitochondrion matrix</location>
    </subcellularLocation>
</comment>
<gene>
    <name evidence="11" type="ORF">ZIOFF_008613</name>
</gene>
<evidence type="ECO:0000256" key="6">
    <source>
        <dbReference type="ARBA" id="ARBA00023128"/>
    </source>
</evidence>
<keyword evidence="9" id="KW-0812">Transmembrane</keyword>
<dbReference type="PANTHER" id="PTHR11947">
    <property type="entry name" value="PYRUVATE DEHYDROGENASE KINASE"/>
    <property type="match status" value="1"/>
</dbReference>
<evidence type="ECO:0000256" key="9">
    <source>
        <dbReference type="SAM" id="Phobius"/>
    </source>
</evidence>
<keyword evidence="6 8" id="KW-0496">Mitochondrion</keyword>
<evidence type="ECO:0000256" key="8">
    <source>
        <dbReference type="RuleBase" id="RU366032"/>
    </source>
</evidence>
<evidence type="ECO:0000256" key="5">
    <source>
        <dbReference type="ARBA" id="ARBA00022840"/>
    </source>
</evidence>
<evidence type="ECO:0000256" key="1">
    <source>
        <dbReference type="ARBA" id="ARBA00006155"/>
    </source>
</evidence>
<keyword evidence="4 8" id="KW-0418">Kinase</keyword>
<dbReference type="CDD" id="cd16929">
    <property type="entry name" value="HATPase_PDK-like"/>
    <property type="match status" value="1"/>
</dbReference>
<comment type="catalytic activity">
    <reaction evidence="7">
        <text>L-seryl-[pyruvate dehydrogenase E1 alpha subunit] + ATP = O-phospho-L-seryl-[pyruvate dehydrogenase E1 alpha subunit] + ADP + H(+)</text>
        <dbReference type="Rhea" id="RHEA:23052"/>
        <dbReference type="Rhea" id="RHEA-COMP:13689"/>
        <dbReference type="Rhea" id="RHEA-COMP:13690"/>
        <dbReference type="ChEBI" id="CHEBI:15378"/>
        <dbReference type="ChEBI" id="CHEBI:29999"/>
        <dbReference type="ChEBI" id="CHEBI:30616"/>
        <dbReference type="ChEBI" id="CHEBI:83421"/>
        <dbReference type="ChEBI" id="CHEBI:456216"/>
        <dbReference type="EC" id="2.7.11.2"/>
    </reaction>
</comment>
<reference evidence="11 12" key="1">
    <citation type="submission" date="2020-08" db="EMBL/GenBank/DDBJ databases">
        <title>Plant Genome Project.</title>
        <authorList>
            <person name="Zhang R.-G."/>
        </authorList>
    </citation>
    <scope>NUCLEOTIDE SEQUENCE [LARGE SCALE GENOMIC DNA]</scope>
    <source>
        <tissue evidence="11">Rhizome</tissue>
    </source>
</reference>
<evidence type="ECO:0000256" key="7">
    <source>
        <dbReference type="ARBA" id="ARBA00048201"/>
    </source>
</evidence>
<dbReference type="Gene3D" id="1.20.140.20">
    <property type="entry name" value="Alpha-ketoacid/pyruvate dehydrogenase kinase, N-terminal domain"/>
    <property type="match status" value="1"/>
</dbReference>
<dbReference type="SMART" id="SM00387">
    <property type="entry name" value="HATPase_c"/>
    <property type="match status" value="1"/>
</dbReference>
<dbReference type="InterPro" id="IPR036890">
    <property type="entry name" value="HATPase_C_sf"/>
</dbReference>
<evidence type="ECO:0000256" key="4">
    <source>
        <dbReference type="ARBA" id="ARBA00022777"/>
    </source>
</evidence>
<comment type="caution">
    <text evidence="11">The sequence shown here is derived from an EMBL/GenBank/DDBJ whole genome shotgun (WGS) entry which is preliminary data.</text>
</comment>
<dbReference type="SUPFAM" id="SSF55874">
    <property type="entry name" value="ATPase domain of HSP90 chaperone/DNA topoisomerase II/histidine kinase"/>
    <property type="match status" value="1"/>
</dbReference>
<dbReference type="AlphaFoldDB" id="A0A8J5I3M9"/>
<evidence type="ECO:0000256" key="3">
    <source>
        <dbReference type="ARBA" id="ARBA00022741"/>
    </source>
</evidence>
<keyword evidence="2 8" id="KW-0808">Transferase</keyword>
<dbReference type="GO" id="GO:0005759">
    <property type="term" value="C:mitochondrial matrix"/>
    <property type="evidence" value="ECO:0007669"/>
    <property type="project" value="UniProtKB-SubCell"/>
</dbReference>
<dbReference type="EC" id="2.7.11.-" evidence="8"/>
<dbReference type="GO" id="GO:0004740">
    <property type="term" value="F:pyruvate dehydrogenase (acetyl-transferring) kinase activity"/>
    <property type="evidence" value="ECO:0007669"/>
    <property type="project" value="UniProtKB-EC"/>
</dbReference>
<keyword evidence="3 8" id="KW-0547">Nucleotide-binding</keyword>
<keyword evidence="9" id="KW-0472">Membrane</keyword>
<dbReference type="GO" id="GO:0010906">
    <property type="term" value="P:regulation of glucose metabolic process"/>
    <property type="evidence" value="ECO:0007669"/>
    <property type="project" value="TreeGrafter"/>
</dbReference>
<proteinExistence type="inferred from homology"/>
<dbReference type="FunFam" id="1.20.140.20:FF:000003">
    <property type="entry name" value="[Pyruvate dehydrogenase (Acetyl-transferring)] kinase, mitochondrial"/>
    <property type="match status" value="1"/>
</dbReference>
<dbReference type="InterPro" id="IPR039028">
    <property type="entry name" value="BCKD/PDK"/>
</dbReference>
<keyword evidence="5 8" id="KW-0067">ATP-binding</keyword>
<dbReference type="Pfam" id="PF02518">
    <property type="entry name" value="HATPase_c"/>
    <property type="match status" value="1"/>
</dbReference>
<protein>
    <recommendedName>
        <fullName evidence="8">Protein-serine/threonine kinase</fullName>
        <ecNumber evidence="8">2.7.11.-</ecNumber>
    </recommendedName>
</protein>
<dbReference type="Gene3D" id="3.30.565.10">
    <property type="entry name" value="Histidine kinase-like ATPase, C-terminal domain"/>
    <property type="match status" value="2"/>
</dbReference>
<feature type="transmembrane region" description="Helical" evidence="9">
    <location>
        <begin position="285"/>
        <end position="306"/>
    </location>
</feature>
<comment type="similarity">
    <text evidence="1 8">Belongs to the PDK/BCKDK protein kinase family.</text>
</comment>
<keyword evidence="12" id="KW-1185">Reference proteome</keyword>
<dbReference type="GO" id="GO:0005524">
    <property type="term" value="F:ATP binding"/>
    <property type="evidence" value="ECO:0007669"/>
    <property type="project" value="UniProtKB-UniRule"/>
</dbReference>
<dbReference type="InterPro" id="IPR018955">
    <property type="entry name" value="BCDHK/PDK_N"/>
</dbReference>
<dbReference type="InterPro" id="IPR036784">
    <property type="entry name" value="AK/P_DHK_N_sf"/>
</dbReference>
<name>A0A8J5I3M9_ZINOF</name>
<evidence type="ECO:0000313" key="11">
    <source>
        <dbReference type="EMBL" id="KAG6534710.1"/>
    </source>
</evidence>
<keyword evidence="9" id="KW-1133">Transmembrane helix</keyword>
<dbReference type="InterPro" id="IPR003594">
    <property type="entry name" value="HATPase_dom"/>
</dbReference>
<evidence type="ECO:0000256" key="2">
    <source>
        <dbReference type="ARBA" id="ARBA00022679"/>
    </source>
</evidence>
<organism evidence="11 12">
    <name type="scientific">Zingiber officinale</name>
    <name type="common">Ginger</name>
    <name type="synonym">Amomum zingiber</name>
    <dbReference type="NCBI Taxonomy" id="94328"/>
    <lineage>
        <taxon>Eukaryota</taxon>
        <taxon>Viridiplantae</taxon>
        <taxon>Streptophyta</taxon>
        <taxon>Embryophyta</taxon>
        <taxon>Tracheophyta</taxon>
        <taxon>Spermatophyta</taxon>
        <taxon>Magnoliopsida</taxon>
        <taxon>Liliopsida</taxon>
        <taxon>Zingiberales</taxon>
        <taxon>Zingiberaceae</taxon>
        <taxon>Zingiber</taxon>
    </lineage>
</organism>
<dbReference type="Proteomes" id="UP000734854">
    <property type="component" value="Unassembled WGS sequence"/>
</dbReference>
<evidence type="ECO:0000259" key="10">
    <source>
        <dbReference type="SMART" id="SM00387"/>
    </source>
</evidence>
<sequence length="444" mass="49640">MAAKKAAESFSKTLAEEVQRWGSMKQTGVSLRYMMEFGARPNQKNLLLSAQFLHKELSIRIARRATELESLPFGLSEKSAVLKVRDWYQDSFRDMRSFPEIKDTGDELAFTQMIKMIKVRHNNVVPAMALGVQQLKRDLKHKVVPAELQEIHQFLDRFYLSRIGIRMLIGQHVALHDPDPEPGCVGNINTRLSPMQVAQAASEDARFLCSREYGSAPEVNIYGDPNFTFPYVPSHLHLMVFELVKNSLRAVQERFMNSDKDAPPVRIIVADGIEDVTIKVHHQQIIIFSVSIVLLALLILICHQLLQISDEGGGIRRSGLPKIFTYLYSTAKNPLEENYEGSSDGVIMAGYGYGLPISRLYARYFGGDLQIISMEGYGRPNSFFYSIIQKVGFQPPLGDTLDGEGSSNGNAQKIKFGGTGSKVALAVSFRDKALGNKQAPPLRE</sequence>
<dbReference type="PANTHER" id="PTHR11947:SF3">
    <property type="entry name" value="[PYRUVATE DEHYDROGENASE (ACETYL-TRANSFERRING)] KINASE, MITOCHONDRIAL"/>
    <property type="match status" value="1"/>
</dbReference>
<accession>A0A8J5I3M9</accession>
<dbReference type="Pfam" id="PF10436">
    <property type="entry name" value="BCDHK_Adom3"/>
    <property type="match status" value="1"/>
</dbReference>
<dbReference type="EMBL" id="JACMSC010000002">
    <property type="protein sequence ID" value="KAG6534710.1"/>
    <property type="molecule type" value="Genomic_DNA"/>
</dbReference>
<feature type="domain" description="Histidine kinase/HSP90-like ATPase" evidence="10">
    <location>
        <begin position="231"/>
        <end position="399"/>
    </location>
</feature>
<dbReference type="SUPFAM" id="SSF69012">
    <property type="entry name" value="alpha-ketoacid dehydrogenase kinase, N-terminal domain"/>
    <property type="match status" value="1"/>
</dbReference>
<evidence type="ECO:0000313" key="12">
    <source>
        <dbReference type="Proteomes" id="UP000734854"/>
    </source>
</evidence>